<dbReference type="Pfam" id="PF13966">
    <property type="entry name" value="zf-RVT"/>
    <property type="match status" value="1"/>
</dbReference>
<sequence length="320" mass="36479">MTRNLEKWENEGFFRTSNGPLMQATAAKLRSRKAPTTFKWVKGHSGVLGNEGADRMVAEGCAKTQPDLIDLQIDKSFLLPGAKLKCLTQSLAYKIIRQKKMDEPQYQELLDRRATSRNMTHAQAAAANTDGSAPPGSRIWNSIRHEDIPKNIRFFLWMIIHDGYKVGKYRENIAGFEDRGQCSVCEDTESMEHILTKCEAPGQKEIWDLVSEIWKKKSGSELRPSMGEIMACGATRRGPPQKKPEAGMTRFYRILVSESAHLIWRLRNERVIQETGPADINEIRNWWLKALNDKLGLDCLLTNTNRYGSKAISVSLQYWY</sequence>
<dbReference type="InterPro" id="IPR036397">
    <property type="entry name" value="RNaseH_sf"/>
</dbReference>
<gene>
    <name evidence="2" type="ORF">C8F04DRAFT_969939</name>
</gene>
<dbReference type="AlphaFoldDB" id="A0AAD6WQR9"/>
<reference evidence="2" key="1">
    <citation type="submission" date="2023-03" db="EMBL/GenBank/DDBJ databases">
        <title>Massive genome expansion in bonnet fungi (Mycena s.s.) driven by repeated elements and novel gene families across ecological guilds.</title>
        <authorList>
            <consortium name="Lawrence Berkeley National Laboratory"/>
            <person name="Harder C.B."/>
            <person name="Miyauchi S."/>
            <person name="Viragh M."/>
            <person name="Kuo A."/>
            <person name="Thoen E."/>
            <person name="Andreopoulos B."/>
            <person name="Lu D."/>
            <person name="Skrede I."/>
            <person name="Drula E."/>
            <person name="Henrissat B."/>
            <person name="Morin E."/>
            <person name="Kohler A."/>
            <person name="Barry K."/>
            <person name="LaButti K."/>
            <person name="Morin E."/>
            <person name="Salamov A."/>
            <person name="Lipzen A."/>
            <person name="Mereny Z."/>
            <person name="Hegedus B."/>
            <person name="Baldrian P."/>
            <person name="Stursova M."/>
            <person name="Weitz H."/>
            <person name="Taylor A."/>
            <person name="Grigoriev I.V."/>
            <person name="Nagy L.G."/>
            <person name="Martin F."/>
            <person name="Kauserud H."/>
        </authorList>
    </citation>
    <scope>NUCLEOTIDE SEQUENCE</scope>
    <source>
        <strain evidence="2">CBHHK200</strain>
    </source>
</reference>
<organism evidence="2 3">
    <name type="scientific">Mycena alexandri</name>
    <dbReference type="NCBI Taxonomy" id="1745969"/>
    <lineage>
        <taxon>Eukaryota</taxon>
        <taxon>Fungi</taxon>
        <taxon>Dikarya</taxon>
        <taxon>Basidiomycota</taxon>
        <taxon>Agaricomycotina</taxon>
        <taxon>Agaricomycetes</taxon>
        <taxon>Agaricomycetidae</taxon>
        <taxon>Agaricales</taxon>
        <taxon>Marasmiineae</taxon>
        <taxon>Mycenaceae</taxon>
        <taxon>Mycena</taxon>
    </lineage>
</organism>
<dbReference type="InterPro" id="IPR026960">
    <property type="entry name" value="RVT-Znf"/>
</dbReference>
<dbReference type="PROSITE" id="PS50879">
    <property type="entry name" value="RNASE_H_1"/>
    <property type="match status" value="1"/>
</dbReference>
<dbReference type="InterPro" id="IPR002156">
    <property type="entry name" value="RNaseH_domain"/>
</dbReference>
<comment type="caution">
    <text evidence="2">The sequence shown here is derived from an EMBL/GenBank/DDBJ whole genome shotgun (WGS) entry which is preliminary data.</text>
</comment>
<dbReference type="InterPro" id="IPR012337">
    <property type="entry name" value="RNaseH-like_sf"/>
</dbReference>
<dbReference type="EMBL" id="JARJCM010000185">
    <property type="protein sequence ID" value="KAJ7023633.1"/>
    <property type="molecule type" value="Genomic_DNA"/>
</dbReference>
<evidence type="ECO:0000259" key="1">
    <source>
        <dbReference type="PROSITE" id="PS50879"/>
    </source>
</evidence>
<evidence type="ECO:0000313" key="2">
    <source>
        <dbReference type="EMBL" id="KAJ7023633.1"/>
    </source>
</evidence>
<evidence type="ECO:0000313" key="3">
    <source>
        <dbReference type="Proteomes" id="UP001218188"/>
    </source>
</evidence>
<feature type="domain" description="RNase H type-1" evidence="1">
    <location>
        <begin position="1"/>
        <end position="62"/>
    </location>
</feature>
<dbReference type="Gene3D" id="3.30.420.10">
    <property type="entry name" value="Ribonuclease H-like superfamily/Ribonuclease H"/>
    <property type="match status" value="1"/>
</dbReference>
<dbReference type="GO" id="GO:0004523">
    <property type="term" value="F:RNA-DNA hybrid ribonuclease activity"/>
    <property type="evidence" value="ECO:0007669"/>
    <property type="project" value="InterPro"/>
</dbReference>
<name>A0AAD6WQR9_9AGAR</name>
<dbReference type="GO" id="GO:0003676">
    <property type="term" value="F:nucleic acid binding"/>
    <property type="evidence" value="ECO:0007669"/>
    <property type="project" value="InterPro"/>
</dbReference>
<dbReference type="Pfam" id="PF00075">
    <property type="entry name" value="RNase_H"/>
    <property type="match status" value="1"/>
</dbReference>
<accession>A0AAD6WQR9</accession>
<keyword evidence="3" id="KW-1185">Reference proteome</keyword>
<protein>
    <recommendedName>
        <fullName evidence="1">RNase H type-1 domain-containing protein</fullName>
    </recommendedName>
</protein>
<dbReference type="Proteomes" id="UP001218188">
    <property type="component" value="Unassembled WGS sequence"/>
</dbReference>
<dbReference type="SUPFAM" id="SSF53098">
    <property type="entry name" value="Ribonuclease H-like"/>
    <property type="match status" value="1"/>
</dbReference>
<proteinExistence type="predicted"/>